<evidence type="ECO:0000256" key="5">
    <source>
        <dbReference type="PIRSR" id="PIRSR015582-2"/>
    </source>
</evidence>
<evidence type="ECO:0000313" key="10">
    <source>
        <dbReference type="Proteomes" id="UP000494116"/>
    </source>
</evidence>
<evidence type="ECO:0000256" key="3">
    <source>
        <dbReference type="ARBA" id="ARBA00022842"/>
    </source>
</evidence>
<dbReference type="PIRSF" id="PIRSF015582">
    <property type="entry name" value="Cit_lyase_B"/>
    <property type="match status" value="1"/>
</dbReference>
<keyword evidence="3 5" id="KW-0460">Magnesium</keyword>
<protein>
    <submittedName>
        <fullName evidence="8">Citrate lyase subunit beta-like protein</fullName>
        <ecNumber evidence="8">4.1.-.-</ecNumber>
    </submittedName>
</protein>
<evidence type="ECO:0000259" key="6">
    <source>
        <dbReference type="Pfam" id="PF03328"/>
    </source>
</evidence>
<sequence length="277" mass="29198">MTHSVVRSALFVPASRPERIPKALAAGADTVIVDLEDAVEHLAKSSAREALCDFLGTHRDAHLWVRINDASTSWHDDDLKACRGRPNIAGILLPKAESLAQVRHVAQTGLPVIPIIETARGLLNASEVAATPGVARLAFGSLDYALDMGLTPDTPGADTVLDHARVQVLLHSRAASLAPALDGVFAGVQDTAGLAEAASRAQQMGFGGMLCIHPAQVPVIHAAFVPAREELEWARRVIAAHRDTAAGTFMLDGRMVDAPVIARARLVLAQAGEQAPA</sequence>
<dbReference type="EMBL" id="CADILD010000003">
    <property type="protein sequence ID" value="CAB3899790.1"/>
    <property type="molecule type" value="Genomic_DNA"/>
</dbReference>
<dbReference type="AlphaFoldDB" id="A0A6S7E8M4"/>
<dbReference type="RefSeq" id="WP_061304014.1">
    <property type="nucleotide sequence ID" value="NZ_CADIJS010000003.1"/>
</dbReference>
<dbReference type="EC" id="4.1.-.-" evidence="8"/>
<feature type="binding site" evidence="5">
    <location>
        <position position="143"/>
    </location>
    <ligand>
        <name>Mg(2+)</name>
        <dbReference type="ChEBI" id="CHEBI:18420"/>
    </ligand>
</feature>
<evidence type="ECO:0000313" key="8">
    <source>
        <dbReference type="EMBL" id="CAB3899790.1"/>
    </source>
</evidence>
<name>A0A6S7E8M4_9BURK</name>
<accession>A0A6S7E8M4</accession>
<dbReference type="PANTHER" id="PTHR32308">
    <property type="entry name" value="LYASE BETA SUBUNIT, PUTATIVE (AFU_ORTHOLOGUE AFUA_4G13030)-RELATED"/>
    <property type="match status" value="1"/>
</dbReference>
<dbReference type="Gene3D" id="3.20.20.60">
    <property type="entry name" value="Phosphoenolpyruvate-binding domains"/>
    <property type="match status" value="1"/>
</dbReference>
<evidence type="ECO:0000256" key="1">
    <source>
        <dbReference type="ARBA" id="ARBA00001946"/>
    </source>
</evidence>
<feature type="domain" description="HpcH/HpaI aldolase/citrate lyase" evidence="6">
    <location>
        <begin position="7"/>
        <end position="214"/>
    </location>
</feature>
<evidence type="ECO:0000313" key="9">
    <source>
        <dbReference type="Proteomes" id="UP000494105"/>
    </source>
</evidence>
<evidence type="ECO:0000256" key="4">
    <source>
        <dbReference type="PIRSR" id="PIRSR015582-1"/>
    </source>
</evidence>
<proteinExistence type="predicted"/>
<dbReference type="GO" id="GO:0016829">
    <property type="term" value="F:lyase activity"/>
    <property type="evidence" value="ECO:0007669"/>
    <property type="project" value="UniProtKB-KW"/>
</dbReference>
<organism evidence="8 9">
    <name type="scientific">Achromobacter piechaudii</name>
    <dbReference type="NCBI Taxonomy" id="72556"/>
    <lineage>
        <taxon>Bacteria</taxon>
        <taxon>Pseudomonadati</taxon>
        <taxon>Pseudomonadota</taxon>
        <taxon>Betaproteobacteria</taxon>
        <taxon>Burkholderiales</taxon>
        <taxon>Alcaligenaceae</taxon>
        <taxon>Achromobacter</taxon>
    </lineage>
</organism>
<keyword evidence="2 5" id="KW-0479">Metal-binding</keyword>
<dbReference type="Proteomes" id="UP000494105">
    <property type="component" value="Unassembled WGS sequence"/>
</dbReference>
<feature type="binding site" evidence="4">
    <location>
        <position position="66"/>
    </location>
    <ligand>
        <name>substrate</name>
    </ligand>
</feature>
<dbReference type="InterPro" id="IPR005000">
    <property type="entry name" value="Aldolase/citrate-lyase_domain"/>
</dbReference>
<dbReference type="InterPro" id="IPR015813">
    <property type="entry name" value="Pyrv/PenolPyrv_kinase-like_dom"/>
</dbReference>
<reference evidence="9 10" key="1">
    <citation type="submission" date="2020-04" db="EMBL/GenBank/DDBJ databases">
        <authorList>
            <person name="De Canck E."/>
        </authorList>
    </citation>
    <scope>NUCLEOTIDE SEQUENCE [LARGE SCALE GENOMIC DNA]</scope>
    <source>
        <strain evidence="8 9">LMG 1861</strain>
        <strain evidence="7 10">LMG 1873</strain>
    </source>
</reference>
<feature type="binding site" evidence="4">
    <location>
        <position position="117"/>
    </location>
    <ligand>
        <name>substrate</name>
    </ligand>
</feature>
<dbReference type="InterPro" id="IPR040442">
    <property type="entry name" value="Pyrv_kinase-like_dom_sf"/>
</dbReference>
<dbReference type="SUPFAM" id="SSF51621">
    <property type="entry name" value="Phosphoenolpyruvate/pyruvate domain"/>
    <property type="match status" value="1"/>
</dbReference>
<dbReference type="InterPro" id="IPR011206">
    <property type="entry name" value="Citrate_lyase_beta/mcl1/mcl2"/>
</dbReference>
<dbReference type="Pfam" id="PF03328">
    <property type="entry name" value="HpcH_HpaI"/>
    <property type="match status" value="1"/>
</dbReference>
<dbReference type="PANTHER" id="PTHR32308:SF10">
    <property type="entry name" value="CITRATE LYASE SUBUNIT BETA"/>
    <property type="match status" value="1"/>
</dbReference>
<keyword evidence="10" id="KW-1185">Reference proteome</keyword>
<dbReference type="Proteomes" id="UP000494116">
    <property type="component" value="Unassembled WGS sequence"/>
</dbReference>
<dbReference type="EMBL" id="CADIJS010000003">
    <property type="protein sequence ID" value="CAB3709093.1"/>
    <property type="molecule type" value="Genomic_DNA"/>
</dbReference>
<dbReference type="GO" id="GO:0000287">
    <property type="term" value="F:magnesium ion binding"/>
    <property type="evidence" value="ECO:0007669"/>
    <property type="project" value="TreeGrafter"/>
</dbReference>
<gene>
    <name evidence="8" type="primary">citE_3</name>
    <name evidence="8" type="ORF">LMG1861_04229</name>
    <name evidence="7" type="ORF">LMG1873_03062</name>
</gene>
<keyword evidence="8" id="KW-0456">Lyase</keyword>
<feature type="binding site" evidence="5">
    <location>
        <position position="117"/>
    </location>
    <ligand>
        <name>Mg(2+)</name>
        <dbReference type="ChEBI" id="CHEBI:18420"/>
    </ligand>
</feature>
<evidence type="ECO:0000256" key="2">
    <source>
        <dbReference type="ARBA" id="ARBA00022723"/>
    </source>
</evidence>
<comment type="cofactor">
    <cofactor evidence="1">
        <name>Mg(2+)</name>
        <dbReference type="ChEBI" id="CHEBI:18420"/>
    </cofactor>
</comment>
<evidence type="ECO:0000313" key="7">
    <source>
        <dbReference type="EMBL" id="CAB3709093.1"/>
    </source>
</evidence>
<dbReference type="GO" id="GO:0006107">
    <property type="term" value="P:oxaloacetate metabolic process"/>
    <property type="evidence" value="ECO:0007669"/>
    <property type="project" value="TreeGrafter"/>
</dbReference>